<proteinExistence type="predicted"/>
<name>A0A875RNG0_EENNA</name>
<dbReference type="InterPro" id="IPR029069">
    <property type="entry name" value="HotDog_dom_sf"/>
</dbReference>
<dbReference type="RefSeq" id="XP_038777165.1">
    <property type="nucleotide sequence ID" value="XM_038921237.1"/>
</dbReference>
<evidence type="ECO:0000313" key="1">
    <source>
        <dbReference type="EMBL" id="QPG73600.1"/>
    </source>
</evidence>
<dbReference type="KEGG" id="bnn:FOA43_000912"/>
<evidence type="ECO:0008006" key="3">
    <source>
        <dbReference type="Google" id="ProtNLM"/>
    </source>
</evidence>
<reference evidence="1" key="1">
    <citation type="submission" date="2020-10" db="EMBL/GenBank/DDBJ databases">
        <authorList>
            <person name="Roach M.J.R."/>
        </authorList>
    </citation>
    <scope>NUCLEOTIDE SEQUENCE</scope>
    <source>
        <strain evidence="1">CBS 1945</strain>
    </source>
</reference>
<dbReference type="Gene3D" id="3.10.129.10">
    <property type="entry name" value="Hotdog Thioesterase"/>
    <property type="match status" value="1"/>
</dbReference>
<organism evidence="1 2">
    <name type="scientific">Eeniella nana</name>
    <name type="common">Yeast</name>
    <name type="synonym">Brettanomyces nanus</name>
    <dbReference type="NCBI Taxonomy" id="13502"/>
    <lineage>
        <taxon>Eukaryota</taxon>
        <taxon>Fungi</taxon>
        <taxon>Dikarya</taxon>
        <taxon>Ascomycota</taxon>
        <taxon>Saccharomycotina</taxon>
        <taxon>Pichiomycetes</taxon>
        <taxon>Pichiales</taxon>
        <taxon>Pichiaceae</taxon>
        <taxon>Brettanomyces</taxon>
    </lineage>
</organism>
<dbReference type="Proteomes" id="UP000662931">
    <property type="component" value="Chromosome 1"/>
</dbReference>
<gene>
    <name evidence="1" type="ORF">FOA43_000912</name>
</gene>
<dbReference type="InterPro" id="IPR052061">
    <property type="entry name" value="PTE-AB_protein"/>
</dbReference>
<dbReference type="PANTHER" id="PTHR47260:SF1">
    <property type="entry name" value="UPF0644 PROTEIN PB2B4.06"/>
    <property type="match status" value="1"/>
</dbReference>
<dbReference type="GeneID" id="62194313"/>
<keyword evidence="2" id="KW-1185">Reference proteome</keyword>
<sequence length="235" mass="26777">MLGALVSYNYSTYELVQKWMYPLPITDQEKQVYRDKLESKLQNLKTVRKLSKNPNLIQTRSWESFNTISKLPLEDTDQSASAIRQSLTAPGGMGISPLIFYDPENHKSYVIVHLGRRLSGYPLIVHGGILGLLVDEIFKKSCGAQLNVLDMNRLHTEKSVLNYKSPTFVDTFVLFETECHDLGNTRYKVTGTLLNAENERKLVEAETIVRQSALPPSTMSIPQVELSKNSKRWLW</sequence>
<protein>
    <recommendedName>
        <fullName evidence="3">Thioesterase domain-containing protein</fullName>
    </recommendedName>
</protein>
<dbReference type="AlphaFoldDB" id="A0A875RNG0"/>
<dbReference type="PANTHER" id="PTHR47260">
    <property type="entry name" value="UPF0644 PROTEIN PB2B4.06"/>
    <property type="match status" value="1"/>
</dbReference>
<evidence type="ECO:0000313" key="2">
    <source>
        <dbReference type="Proteomes" id="UP000662931"/>
    </source>
</evidence>
<dbReference type="OrthoDB" id="506431at2759"/>
<dbReference type="EMBL" id="CP064812">
    <property type="protein sequence ID" value="QPG73600.1"/>
    <property type="molecule type" value="Genomic_DNA"/>
</dbReference>
<accession>A0A875RNG0</accession>
<dbReference type="SUPFAM" id="SSF54637">
    <property type="entry name" value="Thioesterase/thiol ester dehydrase-isomerase"/>
    <property type="match status" value="1"/>
</dbReference>